<organism evidence="4 5">
    <name type="scientific">Legionella cardiaca</name>
    <dbReference type="NCBI Taxonomy" id="1071983"/>
    <lineage>
        <taxon>Bacteria</taxon>
        <taxon>Pseudomonadati</taxon>
        <taxon>Pseudomonadota</taxon>
        <taxon>Gammaproteobacteria</taxon>
        <taxon>Legionellales</taxon>
        <taxon>Legionellaceae</taxon>
        <taxon>Legionella</taxon>
    </lineage>
</organism>
<dbReference type="NCBIfam" id="TIGR01262">
    <property type="entry name" value="maiA"/>
    <property type="match status" value="1"/>
</dbReference>
<dbReference type="SUPFAM" id="SSF52833">
    <property type="entry name" value="Thioredoxin-like"/>
    <property type="match status" value="1"/>
</dbReference>
<dbReference type="PANTHER" id="PTHR42673">
    <property type="entry name" value="MALEYLACETOACETATE ISOMERASE"/>
    <property type="match status" value="1"/>
</dbReference>
<dbReference type="InterPro" id="IPR005955">
    <property type="entry name" value="GST_Zeta"/>
</dbReference>
<evidence type="ECO:0000259" key="3">
    <source>
        <dbReference type="PROSITE" id="PS50405"/>
    </source>
</evidence>
<dbReference type="SFLD" id="SFLDG00358">
    <property type="entry name" value="Main_(cytGST)"/>
    <property type="match status" value="1"/>
</dbReference>
<dbReference type="Pfam" id="PF13417">
    <property type="entry name" value="GST_N_3"/>
    <property type="match status" value="1"/>
</dbReference>
<dbReference type="Proteomes" id="UP001222087">
    <property type="component" value="Chromosome"/>
</dbReference>
<dbReference type="InterPro" id="IPR004045">
    <property type="entry name" value="Glutathione_S-Trfase_N"/>
</dbReference>
<comment type="similarity">
    <text evidence="1">Belongs to the GST superfamily. Zeta family.</text>
</comment>
<gene>
    <name evidence="4" type="primary">maiA</name>
    <name evidence="4" type="ORF">PXX05_08655</name>
</gene>
<dbReference type="InterPro" id="IPR034333">
    <property type="entry name" value="GST_Zeta_N"/>
</dbReference>
<dbReference type="EC" id="5.2.1.2" evidence="4"/>
<protein>
    <submittedName>
        <fullName evidence="4">Maleylacetoacetate isomerase</fullName>
        <ecNumber evidence="4">5.2.1.2</ecNumber>
    </submittedName>
</protein>
<feature type="domain" description="GST N-terminal" evidence="2">
    <location>
        <begin position="1"/>
        <end position="82"/>
    </location>
</feature>
<evidence type="ECO:0000259" key="2">
    <source>
        <dbReference type="PROSITE" id="PS50404"/>
    </source>
</evidence>
<dbReference type="RefSeq" id="WP_275087828.1">
    <property type="nucleotide sequence ID" value="NZ_CP119078.1"/>
</dbReference>
<evidence type="ECO:0000256" key="1">
    <source>
        <dbReference type="ARBA" id="ARBA00010007"/>
    </source>
</evidence>
<dbReference type="Gene3D" id="3.40.30.10">
    <property type="entry name" value="Glutaredoxin"/>
    <property type="match status" value="1"/>
</dbReference>
<dbReference type="InterPro" id="IPR036282">
    <property type="entry name" value="Glutathione-S-Trfase_C_sf"/>
</dbReference>
<keyword evidence="5" id="KW-1185">Reference proteome</keyword>
<dbReference type="PANTHER" id="PTHR42673:SF21">
    <property type="entry name" value="GLUTATHIONE S-TRANSFERASE YFCF"/>
    <property type="match status" value="1"/>
</dbReference>
<dbReference type="InterPro" id="IPR034330">
    <property type="entry name" value="GST_Zeta_C"/>
</dbReference>
<dbReference type="PROSITE" id="PS50405">
    <property type="entry name" value="GST_CTER"/>
    <property type="match status" value="1"/>
</dbReference>
<dbReference type="CDD" id="cd03042">
    <property type="entry name" value="GST_N_Zeta"/>
    <property type="match status" value="1"/>
</dbReference>
<keyword evidence="4" id="KW-0413">Isomerase</keyword>
<dbReference type="Gene3D" id="1.20.1050.10">
    <property type="match status" value="1"/>
</dbReference>
<dbReference type="SUPFAM" id="SSF47616">
    <property type="entry name" value="GST C-terminal domain-like"/>
    <property type="match status" value="1"/>
</dbReference>
<dbReference type="CDD" id="cd03191">
    <property type="entry name" value="GST_C_Zeta"/>
    <property type="match status" value="1"/>
</dbReference>
<reference evidence="4 5" key="1">
    <citation type="submission" date="2023-02" db="EMBL/GenBank/DDBJ databases">
        <title>Genome Sequence of L. cardiaca H63T.</title>
        <authorList>
            <person name="Lopez A.E."/>
            <person name="Cianciotto N.P."/>
        </authorList>
    </citation>
    <scope>NUCLEOTIDE SEQUENCE [LARGE SCALE GENOMIC DNA]</scope>
    <source>
        <strain evidence="4 5">H63</strain>
    </source>
</reference>
<feature type="domain" description="GST C-terminal" evidence="3">
    <location>
        <begin position="87"/>
        <end position="209"/>
    </location>
</feature>
<name>A0ABY8AMT4_9GAMM</name>
<accession>A0ABY8AMT4</accession>
<dbReference type="EMBL" id="CP119078">
    <property type="protein sequence ID" value="WED42004.1"/>
    <property type="molecule type" value="Genomic_DNA"/>
</dbReference>
<dbReference type="SFLD" id="SFLDS00019">
    <property type="entry name" value="Glutathione_Transferase_(cytos"/>
    <property type="match status" value="1"/>
</dbReference>
<proteinExistence type="inferred from homology"/>
<dbReference type="InterPro" id="IPR040079">
    <property type="entry name" value="Glutathione_S-Trfase"/>
</dbReference>
<dbReference type="PROSITE" id="PS50404">
    <property type="entry name" value="GST_NTER"/>
    <property type="match status" value="1"/>
</dbReference>
<evidence type="ECO:0000313" key="5">
    <source>
        <dbReference type="Proteomes" id="UP001222087"/>
    </source>
</evidence>
<dbReference type="InterPro" id="IPR010987">
    <property type="entry name" value="Glutathione-S-Trfase_C-like"/>
</dbReference>
<dbReference type="GO" id="GO:0016034">
    <property type="term" value="F:maleylacetoacetate isomerase activity"/>
    <property type="evidence" value="ECO:0007669"/>
    <property type="project" value="UniProtKB-EC"/>
</dbReference>
<evidence type="ECO:0000313" key="4">
    <source>
        <dbReference type="EMBL" id="WED42004.1"/>
    </source>
</evidence>
<sequence>MKLYDYYRSTASYRVRIALNVKNISYEKIAVRLAGHDGEQHRTEYLELNPQGLVPTLDENGHILSQSLAIIEYLDEISPSPPLLPTNPLGRAQVRSMAFTIACDMHPLNNLRVLTRLRDQFKATEPQVMDWYHHWLKLGFDALEKKLQALPHKNQFCYGNEITMADICLIPQVFNANRFGFSMTDYPIINEINDYCLTLSPFKDAVPQE</sequence>
<dbReference type="InterPro" id="IPR036249">
    <property type="entry name" value="Thioredoxin-like_sf"/>
</dbReference>